<evidence type="ECO:0000256" key="7">
    <source>
        <dbReference type="ARBA" id="ARBA00023014"/>
    </source>
</evidence>
<comment type="cofactor">
    <cofactor evidence="8">
        <name>[4Fe-4S] cluster</name>
        <dbReference type="ChEBI" id="CHEBI:49883"/>
    </cofactor>
    <text evidence="8">Binds 2 [4Fe-4S] clusters. One cluster is coordinated with 3 cysteines and an exchangeable S-adenosyl-L-methionine.</text>
</comment>
<keyword evidence="6 8" id="KW-0408">Iron</keyword>
<dbReference type="PROSITE" id="PS51449">
    <property type="entry name" value="MTTASE_N"/>
    <property type="match status" value="1"/>
</dbReference>
<dbReference type="GO" id="GO:0103039">
    <property type="term" value="F:protein methylthiotransferase activity"/>
    <property type="evidence" value="ECO:0007669"/>
    <property type="project" value="UniProtKB-EC"/>
</dbReference>
<dbReference type="InterPro" id="IPR006638">
    <property type="entry name" value="Elp3/MiaA/NifB-like_rSAM"/>
</dbReference>
<dbReference type="Gene3D" id="3.80.30.20">
    <property type="entry name" value="tm_1862 like domain"/>
    <property type="match status" value="1"/>
</dbReference>
<dbReference type="InterPro" id="IPR020612">
    <property type="entry name" value="Methylthiotransferase_CS"/>
</dbReference>
<dbReference type="InterPro" id="IPR038135">
    <property type="entry name" value="Methylthiotransferase_N_sf"/>
</dbReference>
<dbReference type="GO" id="GO:0046872">
    <property type="term" value="F:metal ion binding"/>
    <property type="evidence" value="ECO:0007669"/>
    <property type="project" value="UniProtKB-KW"/>
</dbReference>
<organism evidence="12 13">
    <name type="scientific">Altericroceibacterium spongiae</name>
    <dbReference type="NCBI Taxonomy" id="2320269"/>
    <lineage>
        <taxon>Bacteria</taxon>
        <taxon>Pseudomonadati</taxon>
        <taxon>Pseudomonadota</taxon>
        <taxon>Alphaproteobacteria</taxon>
        <taxon>Sphingomonadales</taxon>
        <taxon>Erythrobacteraceae</taxon>
        <taxon>Altericroceibacterium</taxon>
    </lineage>
</organism>
<dbReference type="InterPro" id="IPR012340">
    <property type="entry name" value="NA-bd_OB-fold"/>
</dbReference>
<keyword evidence="12" id="KW-0689">Ribosomal protein</keyword>
<dbReference type="SMART" id="SM00729">
    <property type="entry name" value="Elp3"/>
    <property type="match status" value="1"/>
</dbReference>
<evidence type="ECO:0000259" key="11">
    <source>
        <dbReference type="PROSITE" id="PS51918"/>
    </source>
</evidence>
<dbReference type="Pfam" id="PF04055">
    <property type="entry name" value="Radical_SAM"/>
    <property type="match status" value="1"/>
</dbReference>
<keyword evidence="3 8" id="KW-0808">Transferase</keyword>
<feature type="binding site" evidence="8">
    <location>
        <position position="157"/>
    </location>
    <ligand>
        <name>[4Fe-4S] cluster</name>
        <dbReference type="ChEBI" id="CHEBI:49883"/>
        <label>2</label>
        <note>4Fe-4S-S-AdoMet</note>
    </ligand>
</feature>
<evidence type="ECO:0000256" key="1">
    <source>
        <dbReference type="ARBA" id="ARBA00022485"/>
    </source>
</evidence>
<dbReference type="SFLD" id="SFLDG01082">
    <property type="entry name" value="B12-binding_domain_containing"/>
    <property type="match status" value="1"/>
</dbReference>
<reference evidence="12 13" key="1">
    <citation type="submission" date="2018-09" db="EMBL/GenBank/DDBJ databases">
        <title>Altererythrobacter spongiae sp. nov., isolated from a marine sponge.</title>
        <authorList>
            <person name="Zhuang L."/>
            <person name="Luo L."/>
        </authorList>
    </citation>
    <scope>NUCLEOTIDE SEQUENCE [LARGE SCALE GENOMIC DNA]</scope>
    <source>
        <strain evidence="12 13">HN-Y73</strain>
    </source>
</reference>
<evidence type="ECO:0000256" key="4">
    <source>
        <dbReference type="ARBA" id="ARBA00022691"/>
    </source>
</evidence>
<evidence type="ECO:0000256" key="3">
    <source>
        <dbReference type="ARBA" id="ARBA00022679"/>
    </source>
</evidence>
<dbReference type="Proteomes" id="UP000284395">
    <property type="component" value="Unassembled WGS sequence"/>
</dbReference>
<proteinExistence type="inferred from homology"/>
<dbReference type="InterPro" id="IPR002792">
    <property type="entry name" value="TRAM_dom"/>
</dbReference>
<dbReference type="FunFam" id="3.40.50.12160:FF:000002">
    <property type="entry name" value="Ribosomal protein S12 methylthiotransferase RimO"/>
    <property type="match status" value="1"/>
</dbReference>
<keyword evidence="7 8" id="KW-0411">Iron-sulfur</keyword>
<feature type="domain" description="Radical SAM core" evidence="11">
    <location>
        <begin position="136"/>
        <end position="379"/>
    </location>
</feature>
<evidence type="ECO:0000256" key="5">
    <source>
        <dbReference type="ARBA" id="ARBA00022723"/>
    </source>
</evidence>
<feature type="binding site" evidence="8">
    <location>
        <position position="154"/>
    </location>
    <ligand>
        <name>[4Fe-4S] cluster</name>
        <dbReference type="ChEBI" id="CHEBI:49883"/>
        <label>2</label>
        <note>4Fe-4S-S-AdoMet</note>
    </ligand>
</feature>
<name>A0A420EKC6_9SPHN</name>
<evidence type="ECO:0000256" key="6">
    <source>
        <dbReference type="ARBA" id="ARBA00023004"/>
    </source>
</evidence>
<accession>A0A420EKC6</accession>
<evidence type="ECO:0000313" key="12">
    <source>
        <dbReference type="EMBL" id="RKF21054.1"/>
    </source>
</evidence>
<keyword evidence="5 8" id="KW-0479">Metal-binding</keyword>
<dbReference type="OrthoDB" id="9805215at2"/>
<dbReference type="InterPro" id="IPR013848">
    <property type="entry name" value="Methylthiotransferase_N"/>
</dbReference>
<keyword evidence="1 8" id="KW-0004">4Fe-4S</keyword>
<feature type="binding site" evidence="8">
    <location>
        <position position="54"/>
    </location>
    <ligand>
        <name>[4Fe-4S] cluster</name>
        <dbReference type="ChEBI" id="CHEBI:49883"/>
        <label>1</label>
    </ligand>
</feature>
<comment type="similarity">
    <text evidence="8">Belongs to the methylthiotransferase family. RimO subfamily.</text>
</comment>
<comment type="catalytic activity">
    <reaction evidence="8">
        <text>L-aspartate(89)-[ribosomal protein uS12]-hydrogen + (sulfur carrier)-SH + AH2 + 2 S-adenosyl-L-methionine = 3-methylsulfanyl-L-aspartate(89)-[ribosomal protein uS12]-hydrogen + (sulfur carrier)-H + 5'-deoxyadenosine + L-methionine + A + S-adenosyl-L-homocysteine + 2 H(+)</text>
        <dbReference type="Rhea" id="RHEA:37087"/>
        <dbReference type="Rhea" id="RHEA-COMP:10460"/>
        <dbReference type="Rhea" id="RHEA-COMP:10461"/>
        <dbReference type="Rhea" id="RHEA-COMP:14737"/>
        <dbReference type="Rhea" id="RHEA-COMP:14739"/>
        <dbReference type="ChEBI" id="CHEBI:13193"/>
        <dbReference type="ChEBI" id="CHEBI:15378"/>
        <dbReference type="ChEBI" id="CHEBI:17319"/>
        <dbReference type="ChEBI" id="CHEBI:17499"/>
        <dbReference type="ChEBI" id="CHEBI:29917"/>
        <dbReference type="ChEBI" id="CHEBI:29961"/>
        <dbReference type="ChEBI" id="CHEBI:57844"/>
        <dbReference type="ChEBI" id="CHEBI:57856"/>
        <dbReference type="ChEBI" id="CHEBI:59789"/>
        <dbReference type="ChEBI" id="CHEBI:64428"/>
        <dbReference type="ChEBI" id="CHEBI:73599"/>
        <dbReference type="EC" id="2.8.4.4"/>
    </reaction>
</comment>
<evidence type="ECO:0000259" key="10">
    <source>
        <dbReference type="PROSITE" id="PS51449"/>
    </source>
</evidence>
<feature type="binding site" evidence="8">
    <location>
        <position position="83"/>
    </location>
    <ligand>
        <name>[4Fe-4S] cluster</name>
        <dbReference type="ChEBI" id="CHEBI:49883"/>
        <label>1</label>
    </ligand>
</feature>
<dbReference type="InterPro" id="IPR005840">
    <property type="entry name" value="Ribosomal_uS12_MeSTrfase_RimO"/>
</dbReference>
<dbReference type="EC" id="2.8.4.4" evidence="8"/>
<dbReference type="AlphaFoldDB" id="A0A420EKC6"/>
<dbReference type="SFLD" id="SFLDF00274">
    <property type="entry name" value="ribosomal_protein_S12_methylth"/>
    <property type="match status" value="1"/>
</dbReference>
<dbReference type="InterPro" id="IPR023404">
    <property type="entry name" value="rSAM_horseshoe"/>
</dbReference>
<dbReference type="InterPro" id="IPR007197">
    <property type="entry name" value="rSAM"/>
</dbReference>
<dbReference type="PROSITE" id="PS51918">
    <property type="entry name" value="RADICAL_SAM"/>
    <property type="match status" value="1"/>
</dbReference>
<dbReference type="SFLD" id="SFLDG01061">
    <property type="entry name" value="methylthiotransferase"/>
    <property type="match status" value="1"/>
</dbReference>
<comment type="function">
    <text evidence="8">Catalyzes the methylthiolation of an aspartic acid residue of ribosomal protein uS12.</text>
</comment>
<dbReference type="SUPFAM" id="SSF102114">
    <property type="entry name" value="Radical SAM enzymes"/>
    <property type="match status" value="1"/>
</dbReference>
<dbReference type="RefSeq" id="WP_120324552.1">
    <property type="nucleotide sequence ID" value="NZ_RAPF01000004.1"/>
</dbReference>
<feature type="binding site" evidence="8">
    <location>
        <position position="18"/>
    </location>
    <ligand>
        <name>[4Fe-4S] cluster</name>
        <dbReference type="ChEBI" id="CHEBI:49883"/>
        <label>1</label>
    </ligand>
</feature>
<gene>
    <name evidence="8 12" type="primary">rimO</name>
    <name evidence="12" type="ORF">D6851_08910</name>
</gene>
<dbReference type="Gene3D" id="3.40.50.12160">
    <property type="entry name" value="Methylthiotransferase, N-terminal domain"/>
    <property type="match status" value="1"/>
</dbReference>
<feature type="binding site" evidence="8">
    <location>
        <position position="150"/>
    </location>
    <ligand>
        <name>[4Fe-4S] cluster</name>
        <dbReference type="ChEBI" id="CHEBI:49883"/>
        <label>2</label>
        <note>4Fe-4S-S-AdoMet</note>
    </ligand>
</feature>
<evidence type="ECO:0000256" key="8">
    <source>
        <dbReference type="HAMAP-Rule" id="MF_01865"/>
    </source>
</evidence>
<dbReference type="EMBL" id="RAPF01000004">
    <property type="protein sequence ID" value="RKF21054.1"/>
    <property type="molecule type" value="Genomic_DNA"/>
</dbReference>
<dbReference type="InterPro" id="IPR058240">
    <property type="entry name" value="rSAM_sf"/>
</dbReference>
<dbReference type="GO" id="GO:0051539">
    <property type="term" value="F:4 iron, 4 sulfur cluster binding"/>
    <property type="evidence" value="ECO:0007669"/>
    <property type="project" value="UniProtKB-UniRule"/>
</dbReference>
<dbReference type="InterPro" id="IPR005839">
    <property type="entry name" value="Methylthiotransferase"/>
</dbReference>
<dbReference type="SFLD" id="SFLDS00029">
    <property type="entry name" value="Radical_SAM"/>
    <property type="match status" value="1"/>
</dbReference>
<dbReference type="PANTHER" id="PTHR43837:SF1">
    <property type="entry name" value="RIBOSOMAL PROTEIN US12 METHYLTHIOTRANSFERASE RIMO"/>
    <property type="match status" value="1"/>
</dbReference>
<sequence>MATRIPDQRRVGMVSLGCPKALVDSERILTKLRADGYAMSPDYAGADVVLVNTCGFLDSAKEESLSAIGEAIKENGRVIVTGCMGEEAETIRAKFPQVLAVTGAHQYEDVVNAVHDAAPPSQGPFIDLVPQPDIKLTPRHYSYLKISEGCNHSCSFCIIPDLRGKLASRRVDAVLREAEKLVAAGTKELLVISQDTSAYGVDTRHDVRQWKGHDVRAHMTDLARELGQLKTPDGRTPWVRLHYVYPYPHVDQVIPLMAEGLITPYLDIPFQHAAPSVLKAMKRPANEAKVLDRLKKWRDICPDITIRSSFVVGFPGETEEDFQYLLDWLDEAQLDRVGGFRFEPVEGAAANDLPGAVPEEVKEERYVRLMEKTEAISAAKLGAKIGTMQPVIIDEMGEPDEDGDIGATGRSRADAPEIDGAVYLRNVPANVQEGDIVDIMVEDADAHDLFGVIVED</sequence>
<dbReference type="GO" id="GO:0005829">
    <property type="term" value="C:cytosol"/>
    <property type="evidence" value="ECO:0007669"/>
    <property type="project" value="TreeGrafter"/>
</dbReference>
<keyword evidence="2 8" id="KW-0963">Cytoplasm</keyword>
<dbReference type="Pfam" id="PF18693">
    <property type="entry name" value="TRAM_2"/>
    <property type="match status" value="1"/>
</dbReference>
<evidence type="ECO:0000259" key="9">
    <source>
        <dbReference type="PROSITE" id="PS50926"/>
    </source>
</evidence>
<evidence type="ECO:0000256" key="2">
    <source>
        <dbReference type="ARBA" id="ARBA00022490"/>
    </source>
</evidence>
<dbReference type="HAMAP" id="MF_01865">
    <property type="entry name" value="MTTase_RimO"/>
    <property type="match status" value="1"/>
</dbReference>
<protein>
    <recommendedName>
        <fullName evidence="8">Ribosomal protein uS12 methylthiotransferase RimO</fullName>
        <shortName evidence="8">uS12 MTTase</shortName>
        <shortName evidence="8">uS12 methylthiotransferase</shortName>
        <ecNumber evidence="8">2.8.4.4</ecNumber>
    </recommendedName>
    <alternativeName>
        <fullName evidence="8">Ribosomal protein uS12 (aspartate-C(3))-methylthiotransferase</fullName>
    </alternativeName>
    <alternativeName>
        <fullName evidence="8">Ribosome maturation factor RimO</fullName>
    </alternativeName>
</protein>
<keyword evidence="12" id="KW-0687">Ribonucleoprotein</keyword>
<keyword evidence="4 8" id="KW-0949">S-adenosyl-L-methionine</keyword>
<keyword evidence="13" id="KW-1185">Reference proteome</keyword>
<dbReference type="Pfam" id="PF00919">
    <property type="entry name" value="UPF0004"/>
    <property type="match status" value="1"/>
</dbReference>
<dbReference type="NCBIfam" id="TIGR01125">
    <property type="entry name" value="30S ribosomal protein S12 methylthiotransferase RimO"/>
    <property type="match status" value="1"/>
</dbReference>
<dbReference type="GO" id="GO:0035599">
    <property type="term" value="F:aspartic acid methylthiotransferase activity"/>
    <property type="evidence" value="ECO:0007669"/>
    <property type="project" value="TreeGrafter"/>
</dbReference>
<dbReference type="PROSITE" id="PS01278">
    <property type="entry name" value="MTTASE_RADICAL"/>
    <property type="match status" value="1"/>
</dbReference>
<dbReference type="NCBIfam" id="TIGR00089">
    <property type="entry name" value="MiaB/RimO family radical SAM methylthiotransferase"/>
    <property type="match status" value="1"/>
</dbReference>
<evidence type="ECO:0000313" key="13">
    <source>
        <dbReference type="Proteomes" id="UP000284395"/>
    </source>
</evidence>
<dbReference type="FunFam" id="3.80.30.20:FF:000001">
    <property type="entry name" value="tRNA-2-methylthio-N(6)-dimethylallyladenosine synthase 2"/>
    <property type="match status" value="1"/>
</dbReference>
<dbReference type="CDD" id="cd01335">
    <property type="entry name" value="Radical_SAM"/>
    <property type="match status" value="1"/>
</dbReference>
<comment type="subcellular location">
    <subcellularLocation>
        <location evidence="8">Cytoplasm</location>
    </subcellularLocation>
</comment>
<comment type="caution">
    <text evidence="12">The sequence shown here is derived from an EMBL/GenBank/DDBJ whole genome shotgun (WGS) entry which is preliminary data.</text>
</comment>
<dbReference type="GO" id="GO:0006400">
    <property type="term" value="P:tRNA modification"/>
    <property type="evidence" value="ECO:0007669"/>
    <property type="project" value="InterPro"/>
</dbReference>
<dbReference type="GO" id="GO:0005840">
    <property type="term" value="C:ribosome"/>
    <property type="evidence" value="ECO:0007669"/>
    <property type="project" value="UniProtKB-KW"/>
</dbReference>
<feature type="domain" description="MTTase N-terminal" evidence="10">
    <location>
        <begin position="9"/>
        <end position="119"/>
    </location>
</feature>
<feature type="domain" description="TRAM" evidence="9">
    <location>
        <begin position="382"/>
        <end position="455"/>
    </location>
</feature>
<dbReference type="PANTHER" id="PTHR43837">
    <property type="entry name" value="RIBOSOMAL PROTEIN S12 METHYLTHIOTRANSFERASE RIMO"/>
    <property type="match status" value="1"/>
</dbReference>
<dbReference type="Gene3D" id="2.40.50.140">
    <property type="entry name" value="Nucleic acid-binding proteins"/>
    <property type="match status" value="1"/>
</dbReference>
<dbReference type="PROSITE" id="PS50926">
    <property type="entry name" value="TRAM"/>
    <property type="match status" value="1"/>
</dbReference>